<feature type="compositionally biased region" description="Acidic residues" evidence="1">
    <location>
        <begin position="312"/>
        <end position="322"/>
    </location>
</feature>
<evidence type="ECO:0000313" key="2">
    <source>
        <dbReference type="EMBL" id="GJT47447.1"/>
    </source>
</evidence>
<feature type="compositionally biased region" description="Polar residues" evidence="1">
    <location>
        <begin position="299"/>
        <end position="310"/>
    </location>
</feature>
<dbReference type="Proteomes" id="UP001151760">
    <property type="component" value="Unassembled WGS sequence"/>
</dbReference>
<evidence type="ECO:0000313" key="3">
    <source>
        <dbReference type="Proteomes" id="UP001151760"/>
    </source>
</evidence>
<gene>
    <name evidence="2" type="ORF">Tco_0956162</name>
</gene>
<evidence type="ECO:0000256" key="1">
    <source>
        <dbReference type="SAM" id="MobiDB-lite"/>
    </source>
</evidence>
<reference evidence="2" key="1">
    <citation type="journal article" date="2022" name="Int. J. Mol. Sci.">
        <title>Draft Genome of Tanacetum Coccineum: Genomic Comparison of Closely Related Tanacetum-Family Plants.</title>
        <authorList>
            <person name="Yamashiro T."/>
            <person name="Shiraishi A."/>
            <person name="Nakayama K."/>
            <person name="Satake H."/>
        </authorList>
    </citation>
    <scope>NUCLEOTIDE SEQUENCE</scope>
</reference>
<sequence>MRGIGGGVAGGDVQYKGRKLCIIVDTLTQWEPHSMLAAMFSGHYTYSQVVFLIEVEMTNAASHMPSSFKRCFSRPIPSLDDVLRESRAFAACDETHGRWAKQFGVRSLFQLFQLFHSMLRLLQFLRICNTSQEFTTAMEKNCIRILLKSRSFEREIPSDVFKVPREQQKFLYVSFNNKSPTICVLQQQKFGVVNCVGYKQVVRTSHADEPIRVSNGFEVVAKSEQGVVTLYHISVARFWYREPKFLIKMPPRKNRTLNKIHKQELEDHVMARMEERFDQFVDQLSERMDQLMNRHGNRNSRGTNGEQSDNPFGEDDDSSSDE</sequence>
<protein>
    <submittedName>
        <fullName evidence="2">Uncharacterized protein</fullName>
    </submittedName>
</protein>
<name>A0ABQ5E9A0_9ASTR</name>
<accession>A0ABQ5E9A0</accession>
<proteinExistence type="predicted"/>
<feature type="region of interest" description="Disordered" evidence="1">
    <location>
        <begin position="294"/>
        <end position="322"/>
    </location>
</feature>
<keyword evidence="3" id="KW-1185">Reference proteome</keyword>
<organism evidence="2 3">
    <name type="scientific">Tanacetum coccineum</name>
    <dbReference type="NCBI Taxonomy" id="301880"/>
    <lineage>
        <taxon>Eukaryota</taxon>
        <taxon>Viridiplantae</taxon>
        <taxon>Streptophyta</taxon>
        <taxon>Embryophyta</taxon>
        <taxon>Tracheophyta</taxon>
        <taxon>Spermatophyta</taxon>
        <taxon>Magnoliopsida</taxon>
        <taxon>eudicotyledons</taxon>
        <taxon>Gunneridae</taxon>
        <taxon>Pentapetalae</taxon>
        <taxon>asterids</taxon>
        <taxon>campanulids</taxon>
        <taxon>Asterales</taxon>
        <taxon>Asteraceae</taxon>
        <taxon>Asteroideae</taxon>
        <taxon>Anthemideae</taxon>
        <taxon>Anthemidinae</taxon>
        <taxon>Tanacetum</taxon>
    </lineage>
</organism>
<comment type="caution">
    <text evidence="2">The sequence shown here is derived from an EMBL/GenBank/DDBJ whole genome shotgun (WGS) entry which is preliminary data.</text>
</comment>
<dbReference type="EMBL" id="BQNB010016068">
    <property type="protein sequence ID" value="GJT47447.1"/>
    <property type="molecule type" value="Genomic_DNA"/>
</dbReference>
<reference evidence="2" key="2">
    <citation type="submission" date="2022-01" db="EMBL/GenBank/DDBJ databases">
        <authorList>
            <person name="Yamashiro T."/>
            <person name="Shiraishi A."/>
            <person name="Satake H."/>
            <person name="Nakayama K."/>
        </authorList>
    </citation>
    <scope>NUCLEOTIDE SEQUENCE</scope>
</reference>